<evidence type="ECO:0000313" key="1">
    <source>
        <dbReference type="EMBL" id="KGF48070.1"/>
    </source>
</evidence>
<name>A0A096AMM6_9FIRM</name>
<dbReference type="eggNOG" id="COG5301">
    <property type="taxonomic scope" value="Bacteria"/>
</dbReference>
<dbReference type="AlphaFoldDB" id="A0A096AMM6"/>
<gene>
    <name evidence="1" type="ORF">HMPREF0872_00205</name>
</gene>
<sequence>MSDYGKIITTNSGRNMLLESIKTKTPVIFTKISIGDGVLSNEPIETLTKLKHSLLDGGVPKVNTLGNGEIEAISTIDNSNVTIGFFARELGLFAKLGDEGEEQLFAYTNAGSNASYIPPNTSVDEKMMGIQLAVGDANVTVNAKSHMYITNEQLESEISKHNTDTNAHNNRFKALEQTTQSLTSKVNGTLDKKYDKTGGALNGDIILTGESGIKRGDNRYYLSISSSNRDDGANIGLVSGEFSDEDKAGAFLIEAKNNSTSKSLLGKPDGTLKWDDDEIIRQSMLATTDTTSALSQAPTLRLVKSLLSGLNIKSGQDVLQALGTETLQSLGVKYDFSNEKAWYICLGKLFGGLIIQGGISTSYDKRTYVNFAIRVNTVLSAHVTYITSATPYSSEQVHSVTNTGMYIGDDDCQKYYLIIAR</sequence>
<proteinExistence type="predicted"/>
<dbReference type="Proteomes" id="UP000029628">
    <property type="component" value="Unassembled WGS sequence"/>
</dbReference>
<keyword evidence="2" id="KW-1185">Reference proteome</keyword>
<dbReference type="RefSeq" id="WP_038150901.1">
    <property type="nucleotide sequence ID" value="NZ_JRNT01000005.1"/>
</dbReference>
<reference evidence="1 2" key="1">
    <citation type="submission" date="2014-07" db="EMBL/GenBank/DDBJ databases">
        <authorList>
            <person name="McCorrison J."/>
            <person name="Sanka R."/>
            <person name="Torralba M."/>
            <person name="Gillis M."/>
            <person name="Haft D.H."/>
            <person name="Methe B."/>
            <person name="Sutton G."/>
            <person name="Nelson K.E."/>
        </authorList>
    </citation>
    <scope>NUCLEOTIDE SEQUENCE [LARGE SCALE GENOMIC DNA]</scope>
    <source>
        <strain evidence="1 2">DNF00314</strain>
    </source>
</reference>
<dbReference type="EMBL" id="JRNT01000005">
    <property type="protein sequence ID" value="KGF48070.1"/>
    <property type="molecule type" value="Genomic_DNA"/>
</dbReference>
<accession>A0A096AMM6</accession>
<organism evidence="1 2">
    <name type="scientific">Veillonella montpellierensis DNF00314</name>
    <dbReference type="NCBI Taxonomy" id="1401067"/>
    <lineage>
        <taxon>Bacteria</taxon>
        <taxon>Bacillati</taxon>
        <taxon>Bacillota</taxon>
        <taxon>Negativicutes</taxon>
        <taxon>Veillonellales</taxon>
        <taxon>Veillonellaceae</taxon>
        <taxon>Veillonella</taxon>
    </lineage>
</organism>
<evidence type="ECO:0008006" key="3">
    <source>
        <dbReference type="Google" id="ProtNLM"/>
    </source>
</evidence>
<comment type="caution">
    <text evidence="1">The sequence shown here is derived from an EMBL/GenBank/DDBJ whole genome shotgun (WGS) entry which is preliminary data.</text>
</comment>
<protein>
    <recommendedName>
        <fullName evidence="3">Tail fiber protein</fullName>
    </recommendedName>
</protein>
<evidence type="ECO:0000313" key="2">
    <source>
        <dbReference type="Proteomes" id="UP000029628"/>
    </source>
</evidence>